<keyword evidence="11" id="KW-0472">Membrane</keyword>
<comment type="subcellular location">
    <subcellularLocation>
        <location evidence="2">Cell membrane</location>
    </subcellularLocation>
</comment>
<keyword evidence="9" id="KW-0067">ATP-binding</keyword>
<feature type="domain" description="PAC" evidence="16">
    <location>
        <begin position="346"/>
        <end position="398"/>
    </location>
</feature>
<dbReference type="EC" id="2.7.13.3" evidence="3"/>
<accession>U5NBR5</accession>
<dbReference type="InterPro" id="IPR000014">
    <property type="entry name" value="PAS"/>
</dbReference>
<evidence type="ECO:0000256" key="4">
    <source>
        <dbReference type="ARBA" id="ARBA00022475"/>
    </source>
</evidence>
<keyword evidence="4" id="KW-1003">Cell membrane</keyword>
<evidence type="ECO:0000259" key="15">
    <source>
        <dbReference type="PROSITE" id="PS50112"/>
    </source>
</evidence>
<name>U5NBR5_9BURK</name>
<dbReference type="Pfam" id="PF02518">
    <property type="entry name" value="HATPase_c"/>
    <property type="match status" value="1"/>
</dbReference>
<evidence type="ECO:0000256" key="1">
    <source>
        <dbReference type="ARBA" id="ARBA00000085"/>
    </source>
</evidence>
<dbReference type="InterPro" id="IPR001789">
    <property type="entry name" value="Sig_transdc_resp-reg_receiver"/>
</dbReference>
<keyword evidence="10" id="KW-0902">Two-component regulatory system</keyword>
<dbReference type="SUPFAM" id="SSF52172">
    <property type="entry name" value="CheY-like"/>
    <property type="match status" value="2"/>
</dbReference>
<dbReference type="Gene3D" id="3.30.565.10">
    <property type="entry name" value="Histidine kinase-like ATPase, C-terminal domain"/>
    <property type="match status" value="1"/>
</dbReference>
<dbReference type="STRING" id="946483.Cenrod_1539"/>
<evidence type="ECO:0000256" key="10">
    <source>
        <dbReference type="ARBA" id="ARBA00023012"/>
    </source>
</evidence>
<feature type="domain" description="PAS" evidence="15">
    <location>
        <begin position="292"/>
        <end position="329"/>
    </location>
</feature>
<feature type="domain" description="Response regulatory" evidence="14">
    <location>
        <begin position="139"/>
        <end position="255"/>
    </location>
</feature>
<dbReference type="InterPro" id="IPR000700">
    <property type="entry name" value="PAS-assoc_C"/>
</dbReference>
<dbReference type="SMART" id="SM00388">
    <property type="entry name" value="HisKA"/>
    <property type="match status" value="1"/>
</dbReference>
<dbReference type="CDD" id="cd00082">
    <property type="entry name" value="HisKA"/>
    <property type="match status" value="1"/>
</dbReference>
<dbReference type="InterPro" id="IPR036097">
    <property type="entry name" value="HisK_dim/P_sf"/>
</dbReference>
<evidence type="ECO:0000259" key="16">
    <source>
        <dbReference type="PROSITE" id="PS50113"/>
    </source>
</evidence>
<dbReference type="Pfam" id="PF13426">
    <property type="entry name" value="PAS_9"/>
    <property type="match status" value="1"/>
</dbReference>
<dbReference type="GO" id="GO:0000155">
    <property type="term" value="F:phosphorelay sensor kinase activity"/>
    <property type="evidence" value="ECO:0007669"/>
    <property type="project" value="InterPro"/>
</dbReference>
<evidence type="ECO:0000256" key="8">
    <source>
        <dbReference type="ARBA" id="ARBA00022777"/>
    </source>
</evidence>
<dbReference type="InterPro" id="IPR005467">
    <property type="entry name" value="His_kinase_dom"/>
</dbReference>
<dbReference type="Pfam" id="PF00072">
    <property type="entry name" value="Response_reg"/>
    <property type="match status" value="1"/>
</dbReference>
<dbReference type="FunFam" id="3.30.565.10:FF:000023">
    <property type="entry name" value="PAS domain-containing sensor histidine kinase"/>
    <property type="match status" value="1"/>
</dbReference>
<evidence type="ECO:0000256" key="11">
    <source>
        <dbReference type="ARBA" id="ARBA00023136"/>
    </source>
</evidence>
<evidence type="ECO:0000256" key="6">
    <source>
        <dbReference type="ARBA" id="ARBA00022679"/>
    </source>
</evidence>
<dbReference type="SUPFAM" id="SSF47384">
    <property type="entry name" value="Homodimeric domain of signal transducing histidine kinase"/>
    <property type="match status" value="1"/>
</dbReference>
<evidence type="ECO:0000256" key="3">
    <source>
        <dbReference type="ARBA" id="ARBA00012438"/>
    </source>
</evidence>
<dbReference type="NCBIfam" id="TIGR00229">
    <property type="entry name" value="sensory_box"/>
    <property type="match status" value="1"/>
</dbReference>
<evidence type="ECO:0000256" key="9">
    <source>
        <dbReference type="ARBA" id="ARBA00022840"/>
    </source>
</evidence>
<dbReference type="AlphaFoldDB" id="U5NBR5"/>
<keyword evidence="8 17" id="KW-0418">Kinase</keyword>
<evidence type="ECO:0000259" key="13">
    <source>
        <dbReference type="PROSITE" id="PS50109"/>
    </source>
</evidence>
<dbReference type="eggNOG" id="COG2202">
    <property type="taxonomic scope" value="Bacteria"/>
</dbReference>
<dbReference type="CDD" id="cd00130">
    <property type="entry name" value="PAS"/>
    <property type="match status" value="1"/>
</dbReference>
<dbReference type="eggNOG" id="COG3706">
    <property type="taxonomic scope" value="Bacteria"/>
</dbReference>
<proteinExistence type="predicted"/>
<evidence type="ECO:0000256" key="5">
    <source>
        <dbReference type="ARBA" id="ARBA00022553"/>
    </source>
</evidence>
<dbReference type="InterPro" id="IPR011006">
    <property type="entry name" value="CheY-like_superfamily"/>
</dbReference>
<dbReference type="Pfam" id="PF00512">
    <property type="entry name" value="HisKA"/>
    <property type="match status" value="1"/>
</dbReference>
<gene>
    <name evidence="17" type="ORF">Cenrod_1539</name>
</gene>
<dbReference type="InterPro" id="IPR003594">
    <property type="entry name" value="HATPase_dom"/>
</dbReference>
<dbReference type="eggNOG" id="COG2204">
    <property type="taxonomic scope" value="Bacteria"/>
</dbReference>
<feature type="domain" description="Histidine kinase" evidence="13">
    <location>
        <begin position="416"/>
        <end position="638"/>
    </location>
</feature>
<keyword evidence="6" id="KW-0808">Transferase</keyword>
<dbReference type="PANTHER" id="PTHR43047:SF72">
    <property type="entry name" value="OSMOSENSING HISTIDINE PROTEIN KINASE SLN1"/>
    <property type="match status" value="1"/>
</dbReference>
<dbReference type="SMART" id="SM00387">
    <property type="entry name" value="HATPase_c"/>
    <property type="match status" value="1"/>
</dbReference>
<organism evidence="17 18">
    <name type="scientific">Candidatus Symbiobacter mobilis CR</name>
    <dbReference type="NCBI Taxonomy" id="946483"/>
    <lineage>
        <taxon>Bacteria</taxon>
        <taxon>Pseudomonadati</taxon>
        <taxon>Pseudomonadota</taxon>
        <taxon>Betaproteobacteria</taxon>
        <taxon>Burkholderiales</taxon>
        <taxon>Comamonadaceae</taxon>
    </lineage>
</organism>
<dbReference type="InterPro" id="IPR001610">
    <property type="entry name" value="PAC"/>
</dbReference>
<evidence type="ECO:0000313" key="17">
    <source>
        <dbReference type="EMBL" id="AGX87624.1"/>
    </source>
</evidence>
<evidence type="ECO:0000256" key="12">
    <source>
        <dbReference type="PROSITE-ProRule" id="PRU00169"/>
    </source>
</evidence>
<evidence type="ECO:0000259" key="14">
    <source>
        <dbReference type="PROSITE" id="PS50110"/>
    </source>
</evidence>
<dbReference type="SMART" id="SM00086">
    <property type="entry name" value="PAC"/>
    <property type="match status" value="1"/>
</dbReference>
<feature type="modified residue" description="4-aspartylphosphate" evidence="12">
    <location>
        <position position="63"/>
    </location>
</feature>
<keyword evidence="7" id="KW-0547">Nucleotide-binding</keyword>
<keyword evidence="18" id="KW-1185">Reference proteome</keyword>
<comment type="catalytic activity">
    <reaction evidence="1">
        <text>ATP + protein L-histidine = ADP + protein N-phospho-L-histidine.</text>
        <dbReference type="EC" id="2.7.13.3"/>
    </reaction>
</comment>
<dbReference type="RefSeq" id="WP_022773351.1">
    <property type="nucleotide sequence ID" value="NC_022576.1"/>
</dbReference>
<feature type="modified residue" description="4-aspartylphosphate" evidence="12">
    <location>
        <position position="188"/>
    </location>
</feature>
<dbReference type="Gene3D" id="3.40.50.2300">
    <property type="match status" value="2"/>
</dbReference>
<evidence type="ECO:0000256" key="2">
    <source>
        <dbReference type="ARBA" id="ARBA00004236"/>
    </source>
</evidence>
<dbReference type="PANTHER" id="PTHR43047">
    <property type="entry name" value="TWO-COMPONENT HISTIDINE PROTEIN KINASE"/>
    <property type="match status" value="1"/>
</dbReference>
<feature type="domain" description="Response regulatory" evidence="14">
    <location>
        <begin position="14"/>
        <end position="130"/>
    </location>
</feature>
<dbReference type="Gene3D" id="3.30.450.20">
    <property type="entry name" value="PAS domain"/>
    <property type="match status" value="1"/>
</dbReference>
<dbReference type="GO" id="GO:0009927">
    <property type="term" value="F:histidine phosphotransfer kinase activity"/>
    <property type="evidence" value="ECO:0007669"/>
    <property type="project" value="TreeGrafter"/>
</dbReference>
<dbReference type="Gene3D" id="1.10.287.130">
    <property type="match status" value="1"/>
</dbReference>
<dbReference type="GO" id="GO:0005886">
    <property type="term" value="C:plasma membrane"/>
    <property type="evidence" value="ECO:0007669"/>
    <property type="project" value="UniProtKB-SubCell"/>
</dbReference>
<evidence type="ECO:0000313" key="18">
    <source>
        <dbReference type="Proteomes" id="UP000017184"/>
    </source>
</evidence>
<dbReference type="KEGG" id="cbx:Cenrod_1539"/>
<dbReference type="InterPro" id="IPR035965">
    <property type="entry name" value="PAS-like_dom_sf"/>
</dbReference>
<dbReference type="EMBL" id="CP004885">
    <property type="protein sequence ID" value="AGX87624.1"/>
    <property type="molecule type" value="Genomic_DNA"/>
</dbReference>
<dbReference type="InterPro" id="IPR004358">
    <property type="entry name" value="Sig_transdc_His_kin-like_C"/>
</dbReference>
<protein>
    <recommendedName>
        <fullName evidence="3">histidine kinase</fullName>
        <ecNumber evidence="3">2.7.13.3</ecNumber>
    </recommendedName>
</protein>
<dbReference type="SUPFAM" id="SSF55874">
    <property type="entry name" value="ATPase domain of HSP90 chaperone/DNA topoisomerase II/histidine kinase"/>
    <property type="match status" value="1"/>
</dbReference>
<dbReference type="Proteomes" id="UP000017184">
    <property type="component" value="Chromosome"/>
</dbReference>
<dbReference type="eggNOG" id="COG2205">
    <property type="taxonomic scope" value="Bacteria"/>
</dbReference>
<evidence type="ECO:0000256" key="7">
    <source>
        <dbReference type="ARBA" id="ARBA00022741"/>
    </source>
</evidence>
<dbReference type="PROSITE" id="PS50113">
    <property type="entry name" value="PAC"/>
    <property type="match status" value="1"/>
</dbReference>
<sequence>MSHFAESGSARNNRVALFIESRATTASLQEALTRSGFSPRPLMTLQELAQARAYDHPCAVIADLSLCQRDPGALLVLQSLRERSPAPLLFCLASAEDVPARLQAVRLGATRFVPKPVDADRLAAVVKGLASHAAPTPFRVLFVDDDPTMNALYAAAMQEVGVECRTIENPLACPALIGEFVPDVVVTDLYMPQCDGFELTALLRQDELLTDTPILFLSSETNSHLQINALDVGADDFLIKPLDVDILQATVIARAKRARMLRRSREEFQRVAKHMTSIEMAIDRHSLVSIGDVQGNILYVNRNFCDVSGYSANELLGVNHRIIKSDLHPPEFYREMWDTISRGHTWHGEVCNRRRDGSQYWVRATITPQFDDHGVPVRYVSVRTDITQLKELQAQLIVAKAEAEAASQAKTVFLAHMSHELKTPLNSILGFSQVMLMDTLQPPTTEQADMLGAIERGGRHLLELISDLVDLAKIETGHMGLTMETVSLPPLVRECLALIKPQAQRRGIALHAESFATDTPGTAQVYADRIRVKQVLLNLLSNAVKYNQDQGTITVGHTLRANHCQVYVRDTGPGIRPEDQDELFQPFSRLRQNAQSIEGSGIGLSLSKNLVERMGGRVGVISAPGAGSEFWFELPIAAPR</sequence>
<dbReference type="SMART" id="SM00448">
    <property type="entry name" value="REC"/>
    <property type="match status" value="2"/>
</dbReference>
<dbReference type="CDD" id="cd00156">
    <property type="entry name" value="REC"/>
    <property type="match status" value="1"/>
</dbReference>
<dbReference type="GO" id="GO:0005524">
    <property type="term" value="F:ATP binding"/>
    <property type="evidence" value="ECO:0007669"/>
    <property type="project" value="UniProtKB-KW"/>
</dbReference>
<dbReference type="PROSITE" id="PS50109">
    <property type="entry name" value="HIS_KIN"/>
    <property type="match status" value="1"/>
</dbReference>
<dbReference type="InterPro" id="IPR003661">
    <property type="entry name" value="HisK_dim/P_dom"/>
</dbReference>
<dbReference type="InterPro" id="IPR036890">
    <property type="entry name" value="HATPase_C_sf"/>
</dbReference>
<dbReference type="PROSITE" id="PS50110">
    <property type="entry name" value="RESPONSE_REGULATORY"/>
    <property type="match status" value="2"/>
</dbReference>
<reference evidence="17 18" key="1">
    <citation type="journal article" date="2013" name="Genome Biol.">
        <title>Genomic analysis reveals key aspects of prokaryotic symbiosis in the phototrophic consortium "Chlorochromatium aggregatum".</title>
        <authorList>
            <person name="Liu Z."/>
            <person name="Muller J."/>
            <person name="Li T."/>
            <person name="Alvey R.M."/>
            <person name="Vogl K."/>
            <person name="Frigaard N.U."/>
            <person name="Rockwell N.C."/>
            <person name="Boyd E.S."/>
            <person name="Tomsho L.P."/>
            <person name="Schuster S.C."/>
            <person name="Henke P."/>
            <person name="Rohde M."/>
            <person name="Overmann J."/>
            <person name="Bryant D.A."/>
        </authorList>
    </citation>
    <scope>NUCLEOTIDE SEQUENCE [LARGE SCALE GENOMIC DNA]</scope>
    <source>
        <strain evidence="17">CR</strain>
    </source>
</reference>
<dbReference type="HOGENOM" id="CLU_000445_114_72_4"/>
<dbReference type="PRINTS" id="PR00344">
    <property type="entry name" value="BCTRLSENSOR"/>
</dbReference>
<dbReference type="SUPFAM" id="SSF55785">
    <property type="entry name" value="PYP-like sensor domain (PAS domain)"/>
    <property type="match status" value="1"/>
</dbReference>
<keyword evidence="5 12" id="KW-0597">Phosphoprotein</keyword>
<dbReference type="PROSITE" id="PS50112">
    <property type="entry name" value="PAS"/>
    <property type="match status" value="1"/>
</dbReference>